<dbReference type="PaxDb" id="4081-Solyc10g044430.1.1"/>
<dbReference type="Proteomes" id="UP000004994">
    <property type="component" value="Chromosome 10"/>
</dbReference>
<reference evidence="2" key="2">
    <citation type="submission" date="2015-06" db="UniProtKB">
        <authorList>
            <consortium name="EnsemblPlants"/>
        </authorList>
    </citation>
    <scope>IDENTIFICATION</scope>
    <source>
        <strain evidence="2">cv. Heinz 1706</strain>
    </source>
</reference>
<feature type="transmembrane region" description="Helical" evidence="1">
    <location>
        <begin position="6"/>
        <end position="24"/>
    </location>
</feature>
<keyword evidence="1" id="KW-0812">Transmembrane</keyword>
<dbReference type="Gramene" id="Solyc10g044430.1.1">
    <property type="protein sequence ID" value="Solyc10g044430.1.1"/>
    <property type="gene ID" value="Solyc10g044430.1"/>
</dbReference>
<evidence type="ECO:0000313" key="2">
    <source>
        <dbReference type="EnsemblPlants" id="Solyc10g044430.1.1"/>
    </source>
</evidence>
<sequence>MERDIIIAGLNSIGLILIGPLIQIQHNLQPLSLKVAELCMKGKEEGWRMWKKKADNNQLEKQNHGEILIIDEAIEGQKHREEETVFSDTLEIKYAESKPISLQIDSSSQEEDMEEKAIEWVQANMLNLSMLFGV</sequence>
<dbReference type="InParanoid" id="K4CZG8"/>
<keyword evidence="1" id="KW-1133">Transmembrane helix</keyword>
<evidence type="ECO:0000256" key="1">
    <source>
        <dbReference type="SAM" id="Phobius"/>
    </source>
</evidence>
<name>K4CZG8_SOLLC</name>
<dbReference type="AlphaFoldDB" id="K4CZG8"/>
<dbReference type="EnsemblPlants" id="Solyc10g044430.1.1">
    <property type="protein sequence ID" value="Solyc10g044430.1.1"/>
    <property type="gene ID" value="Solyc10g044430.1"/>
</dbReference>
<evidence type="ECO:0000313" key="3">
    <source>
        <dbReference type="Proteomes" id="UP000004994"/>
    </source>
</evidence>
<proteinExistence type="predicted"/>
<keyword evidence="1" id="KW-0472">Membrane</keyword>
<protein>
    <submittedName>
        <fullName evidence="2">Uncharacterized protein</fullName>
    </submittedName>
</protein>
<reference evidence="2" key="1">
    <citation type="journal article" date="2012" name="Nature">
        <title>The tomato genome sequence provides insights into fleshy fruit evolution.</title>
        <authorList>
            <consortium name="Tomato Genome Consortium"/>
        </authorList>
    </citation>
    <scope>NUCLEOTIDE SEQUENCE [LARGE SCALE GENOMIC DNA]</scope>
    <source>
        <strain evidence="2">cv. Heinz 1706</strain>
    </source>
</reference>
<keyword evidence="3" id="KW-1185">Reference proteome</keyword>
<organism evidence="2">
    <name type="scientific">Solanum lycopersicum</name>
    <name type="common">Tomato</name>
    <name type="synonym">Lycopersicon esculentum</name>
    <dbReference type="NCBI Taxonomy" id="4081"/>
    <lineage>
        <taxon>Eukaryota</taxon>
        <taxon>Viridiplantae</taxon>
        <taxon>Streptophyta</taxon>
        <taxon>Embryophyta</taxon>
        <taxon>Tracheophyta</taxon>
        <taxon>Spermatophyta</taxon>
        <taxon>Magnoliopsida</taxon>
        <taxon>eudicotyledons</taxon>
        <taxon>Gunneridae</taxon>
        <taxon>Pentapetalae</taxon>
        <taxon>asterids</taxon>
        <taxon>lamiids</taxon>
        <taxon>Solanales</taxon>
        <taxon>Solanaceae</taxon>
        <taxon>Solanoideae</taxon>
        <taxon>Solaneae</taxon>
        <taxon>Solanum</taxon>
        <taxon>Solanum subgen. Lycopersicon</taxon>
    </lineage>
</organism>
<accession>K4CZG8</accession>
<dbReference type="HOGENOM" id="CLU_1899840_0_0_1"/>